<gene>
    <name evidence="1" type="ORF">EVAR_6839_1</name>
</gene>
<keyword evidence="2" id="KW-1185">Reference proteome</keyword>
<sequence>MNTYNSKIATNALLASWKGIGYLMDRDNEEERGSGSPAFSLTGRNATTEAATSCEYPVRVDISPVEQAYFCAAPKLATGCSMVLPQYRILW</sequence>
<evidence type="ECO:0000313" key="1">
    <source>
        <dbReference type="EMBL" id="GBP21867.1"/>
    </source>
</evidence>
<comment type="caution">
    <text evidence="1">The sequence shown here is derived from an EMBL/GenBank/DDBJ whole genome shotgun (WGS) entry which is preliminary data.</text>
</comment>
<organism evidence="1 2">
    <name type="scientific">Eumeta variegata</name>
    <name type="common">Bagworm moth</name>
    <name type="synonym">Eumeta japonica</name>
    <dbReference type="NCBI Taxonomy" id="151549"/>
    <lineage>
        <taxon>Eukaryota</taxon>
        <taxon>Metazoa</taxon>
        <taxon>Ecdysozoa</taxon>
        <taxon>Arthropoda</taxon>
        <taxon>Hexapoda</taxon>
        <taxon>Insecta</taxon>
        <taxon>Pterygota</taxon>
        <taxon>Neoptera</taxon>
        <taxon>Endopterygota</taxon>
        <taxon>Lepidoptera</taxon>
        <taxon>Glossata</taxon>
        <taxon>Ditrysia</taxon>
        <taxon>Tineoidea</taxon>
        <taxon>Psychidae</taxon>
        <taxon>Oiketicinae</taxon>
        <taxon>Eumeta</taxon>
    </lineage>
</organism>
<accession>A0A4C1U708</accession>
<name>A0A4C1U708_EUMVA</name>
<dbReference type="Proteomes" id="UP000299102">
    <property type="component" value="Unassembled WGS sequence"/>
</dbReference>
<dbReference type="AlphaFoldDB" id="A0A4C1U708"/>
<protein>
    <submittedName>
        <fullName evidence="1">Uncharacterized protein</fullName>
    </submittedName>
</protein>
<reference evidence="1 2" key="1">
    <citation type="journal article" date="2019" name="Commun. Biol.">
        <title>The bagworm genome reveals a unique fibroin gene that provides high tensile strength.</title>
        <authorList>
            <person name="Kono N."/>
            <person name="Nakamura H."/>
            <person name="Ohtoshi R."/>
            <person name="Tomita M."/>
            <person name="Numata K."/>
            <person name="Arakawa K."/>
        </authorList>
    </citation>
    <scope>NUCLEOTIDE SEQUENCE [LARGE SCALE GENOMIC DNA]</scope>
</reference>
<proteinExistence type="predicted"/>
<evidence type="ECO:0000313" key="2">
    <source>
        <dbReference type="Proteomes" id="UP000299102"/>
    </source>
</evidence>
<dbReference type="EMBL" id="BGZK01000133">
    <property type="protein sequence ID" value="GBP21867.1"/>
    <property type="molecule type" value="Genomic_DNA"/>
</dbReference>